<keyword evidence="2" id="KW-0378">Hydrolase</keyword>
<feature type="signal peptide" evidence="3">
    <location>
        <begin position="1"/>
        <end position="19"/>
    </location>
</feature>
<dbReference type="PANTHER" id="PTHR43695:SF1">
    <property type="entry name" value="RHAMNOGALACTURONAN ACETYLESTERASE"/>
    <property type="match status" value="1"/>
</dbReference>
<reference evidence="4 5" key="1">
    <citation type="submission" date="2017-12" db="EMBL/GenBank/DDBJ databases">
        <title>Comparative genomics of Botrytis spp.</title>
        <authorList>
            <person name="Valero-Jimenez C.A."/>
            <person name="Tapia P."/>
            <person name="Veloso J."/>
            <person name="Silva-Moreno E."/>
            <person name="Staats M."/>
            <person name="Valdes J.H."/>
            <person name="Van Kan J.A.L."/>
        </authorList>
    </citation>
    <scope>NUCLEOTIDE SEQUENCE [LARGE SCALE GENOMIC DNA]</scope>
    <source>
        <strain evidence="4 5">MUCL11595</strain>
    </source>
</reference>
<dbReference type="FunFam" id="3.40.50.1110:FF:000010">
    <property type="entry name" value="Putative rhamnogalacturonan acetylesterase"/>
    <property type="match status" value="1"/>
</dbReference>
<gene>
    <name evidence="4" type="ORF">BCON_0031g00570</name>
</gene>
<protein>
    <submittedName>
        <fullName evidence="4">Uncharacterized protein</fullName>
    </submittedName>
</protein>
<proteinExistence type="inferred from homology"/>
<evidence type="ECO:0000313" key="4">
    <source>
        <dbReference type="EMBL" id="TGO60978.1"/>
    </source>
</evidence>
<dbReference type="EMBL" id="PQXN01000031">
    <property type="protein sequence ID" value="TGO60978.1"/>
    <property type="molecule type" value="Genomic_DNA"/>
</dbReference>
<keyword evidence="5" id="KW-1185">Reference proteome</keyword>
<feature type="chain" id="PRO_5021469524" evidence="3">
    <location>
        <begin position="20"/>
        <end position="328"/>
    </location>
</feature>
<dbReference type="OrthoDB" id="2141316at2759"/>
<dbReference type="AlphaFoldDB" id="A0A4Z1IHN5"/>
<dbReference type="InterPro" id="IPR037459">
    <property type="entry name" value="RhgT-like"/>
</dbReference>
<dbReference type="Pfam" id="PF00657">
    <property type="entry name" value="Lipase_GDSL"/>
    <property type="match status" value="1"/>
</dbReference>
<dbReference type="InterPro" id="IPR036514">
    <property type="entry name" value="SGNH_hydro_sf"/>
</dbReference>
<name>A0A4Z1IHN5_9HELO</name>
<evidence type="ECO:0000313" key="5">
    <source>
        <dbReference type="Proteomes" id="UP000297527"/>
    </source>
</evidence>
<evidence type="ECO:0000256" key="1">
    <source>
        <dbReference type="ARBA" id="ARBA00008668"/>
    </source>
</evidence>
<dbReference type="InterPro" id="IPR001087">
    <property type="entry name" value="GDSL"/>
</dbReference>
<dbReference type="SUPFAM" id="SSF52266">
    <property type="entry name" value="SGNH hydrolase"/>
    <property type="match status" value="1"/>
</dbReference>
<dbReference type="Gene3D" id="3.40.50.1110">
    <property type="entry name" value="SGNH hydrolase"/>
    <property type="match status" value="1"/>
</dbReference>
<dbReference type="PANTHER" id="PTHR43695">
    <property type="entry name" value="PUTATIVE (AFU_ORTHOLOGUE AFUA_2G17250)-RELATED"/>
    <property type="match status" value="1"/>
</dbReference>
<comment type="similarity">
    <text evidence="1">Belongs to the 'GDSL' lipolytic enzyme family.</text>
</comment>
<sequence length="328" mass="33234">MKTITSGLLLATLAASVSAVPFNHAYGNSNGGHVRPTWSPPSASSAAAPESTASSTSASTVAATSVASSIVAASSAVVASSAVILAASAASPTVYMCGDSTMALGGGGTGTQGWGVYLPYSLTVPVVNDAKAGRSARSYTDENRFGAVIDTIKSGDIVIIEFGHNDGGSLTPTDNLRSDCVGAGNETCTTDAGVIVQTYPTYLTNATELMTAKGAHVIISSPTPDNTCETGTCSYTSPRFTGYGKIVVENVGSMASFIDHGTYLANQYAVLGATTVDTYYPNDHTHTSPIAADLVAGVFVKGVLCAGSSNPLYSYIKNSTDSVVGTCI</sequence>
<comment type="caution">
    <text evidence="4">The sequence shown here is derived from an EMBL/GenBank/DDBJ whole genome shotgun (WGS) entry which is preliminary data.</text>
</comment>
<evidence type="ECO:0000256" key="2">
    <source>
        <dbReference type="ARBA" id="ARBA00022801"/>
    </source>
</evidence>
<keyword evidence="3" id="KW-0732">Signal</keyword>
<evidence type="ECO:0000256" key="3">
    <source>
        <dbReference type="SAM" id="SignalP"/>
    </source>
</evidence>
<dbReference type="Proteomes" id="UP000297527">
    <property type="component" value="Unassembled WGS sequence"/>
</dbReference>
<organism evidence="4 5">
    <name type="scientific">Botryotinia convoluta</name>
    <dbReference type="NCBI Taxonomy" id="54673"/>
    <lineage>
        <taxon>Eukaryota</taxon>
        <taxon>Fungi</taxon>
        <taxon>Dikarya</taxon>
        <taxon>Ascomycota</taxon>
        <taxon>Pezizomycotina</taxon>
        <taxon>Leotiomycetes</taxon>
        <taxon>Helotiales</taxon>
        <taxon>Sclerotiniaceae</taxon>
        <taxon>Botryotinia</taxon>
    </lineage>
</organism>
<accession>A0A4Z1IHN5</accession>
<dbReference type="GO" id="GO:0016788">
    <property type="term" value="F:hydrolase activity, acting on ester bonds"/>
    <property type="evidence" value="ECO:0007669"/>
    <property type="project" value="InterPro"/>
</dbReference>